<protein>
    <submittedName>
        <fullName evidence="3">SRPBCC domain-containing protein</fullName>
    </submittedName>
</protein>
<dbReference type="AlphaFoldDB" id="A0A5J5KVM4"/>
<keyword evidence="4" id="KW-1185">Reference proteome</keyword>
<sequence>MIPMDTTQGFTIVRQYDAAPEQVWQAWTDPDQAALWWHPRGLRIPRESVILDVRVGGRYTYTMVREDTGEEFVTAGVYREVVPCERLVFTWGEADDDPEDAPVVALTLEPADGGTRLTFELRGVQGSPGDDYVYDGWDQALEILAELLHDNPRGGTLRG</sequence>
<comment type="caution">
    <text evidence="3">The sequence shown here is derived from an EMBL/GenBank/DDBJ whole genome shotgun (WGS) entry which is preliminary data.</text>
</comment>
<name>A0A5J5KVM4_9MICC</name>
<dbReference type="InterPro" id="IPR023393">
    <property type="entry name" value="START-like_dom_sf"/>
</dbReference>
<organism evidence="3 4">
    <name type="scientific">Kocuria coralli</name>
    <dbReference type="NCBI Taxonomy" id="1461025"/>
    <lineage>
        <taxon>Bacteria</taxon>
        <taxon>Bacillati</taxon>
        <taxon>Actinomycetota</taxon>
        <taxon>Actinomycetes</taxon>
        <taxon>Micrococcales</taxon>
        <taxon>Micrococcaceae</taxon>
        <taxon>Kocuria</taxon>
    </lineage>
</organism>
<proteinExistence type="inferred from homology"/>
<dbReference type="InterPro" id="IPR013538">
    <property type="entry name" value="ASHA1/2-like_C"/>
</dbReference>
<dbReference type="SUPFAM" id="SSF55961">
    <property type="entry name" value="Bet v1-like"/>
    <property type="match status" value="1"/>
</dbReference>
<dbReference type="Gene3D" id="3.30.530.20">
    <property type="match status" value="1"/>
</dbReference>
<evidence type="ECO:0000259" key="2">
    <source>
        <dbReference type="Pfam" id="PF08327"/>
    </source>
</evidence>
<gene>
    <name evidence="3" type="ORF">FCK90_10950</name>
</gene>
<feature type="domain" description="Activator of Hsp90 ATPase homologue 1/2-like C-terminal" evidence="2">
    <location>
        <begin position="17"/>
        <end position="148"/>
    </location>
</feature>
<dbReference type="EMBL" id="SZWF01000015">
    <property type="protein sequence ID" value="KAA9393693.1"/>
    <property type="molecule type" value="Genomic_DNA"/>
</dbReference>
<dbReference type="Pfam" id="PF08327">
    <property type="entry name" value="AHSA1"/>
    <property type="match status" value="1"/>
</dbReference>
<dbReference type="Proteomes" id="UP000325957">
    <property type="component" value="Unassembled WGS sequence"/>
</dbReference>
<evidence type="ECO:0000256" key="1">
    <source>
        <dbReference type="ARBA" id="ARBA00006817"/>
    </source>
</evidence>
<accession>A0A5J5KVM4</accession>
<reference evidence="3 4" key="1">
    <citation type="submission" date="2019-05" db="EMBL/GenBank/DDBJ databases">
        <title>Kocuria coralli sp. nov., a novel actinobacterium isolated from coral reef seawater.</title>
        <authorList>
            <person name="Li J."/>
        </authorList>
    </citation>
    <scope>NUCLEOTIDE SEQUENCE [LARGE SCALE GENOMIC DNA]</scope>
    <source>
        <strain evidence="3 4">SCSIO 13007</strain>
    </source>
</reference>
<evidence type="ECO:0000313" key="3">
    <source>
        <dbReference type="EMBL" id="KAA9393693.1"/>
    </source>
</evidence>
<dbReference type="CDD" id="cd07814">
    <property type="entry name" value="SRPBCC_CalC_Aha1-like"/>
    <property type="match status" value="1"/>
</dbReference>
<comment type="similarity">
    <text evidence="1">Belongs to the AHA1 family.</text>
</comment>
<dbReference type="OrthoDB" id="3365660at2"/>
<evidence type="ECO:0000313" key="4">
    <source>
        <dbReference type="Proteomes" id="UP000325957"/>
    </source>
</evidence>